<protein>
    <submittedName>
        <fullName evidence="2">Uncharacterized protein</fullName>
    </submittedName>
</protein>
<dbReference type="AlphaFoldDB" id="A0A4Y4ARV1"/>
<evidence type="ECO:0000313" key="2">
    <source>
        <dbReference type="EMBL" id="GEC70925.1"/>
    </source>
</evidence>
<evidence type="ECO:0000313" key="3">
    <source>
        <dbReference type="Proteomes" id="UP000316775"/>
    </source>
</evidence>
<name>A0A4Y4ARV1_9FLAO</name>
<evidence type="ECO:0000256" key="1">
    <source>
        <dbReference type="SAM" id="Phobius"/>
    </source>
</evidence>
<accession>A0A4Y4ARV1</accession>
<keyword evidence="1" id="KW-0812">Transmembrane</keyword>
<gene>
    <name evidence="2" type="ORF">FFL01_04640</name>
</gene>
<organism evidence="2 3">
    <name type="scientific">Flavobacterium flevense</name>
    <dbReference type="NCBI Taxonomy" id="983"/>
    <lineage>
        <taxon>Bacteria</taxon>
        <taxon>Pseudomonadati</taxon>
        <taxon>Bacteroidota</taxon>
        <taxon>Flavobacteriia</taxon>
        <taxon>Flavobacteriales</taxon>
        <taxon>Flavobacteriaceae</taxon>
        <taxon>Flavobacterium</taxon>
    </lineage>
</organism>
<dbReference type="EMBL" id="BJNP01000003">
    <property type="protein sequence ID" value="GEC70925.1"/>
    <property type="molecule type" value="Genomic_DNA"/>
</dbReference>
<sequence length="55" mass="6457">MKTTSTTGPMIWATFPITLDITYVFIKQLFRFMKLTSSKFNDLGVFSERKDNFLK</sequence>
<proteinExistence type="predicted"/>
<keyword evidence="1" id="KW-0472">Membrane</keyword>
<feature type="transmembrane region" description="Helical" evidence="1">
    <location>
        <begin position="6"/>
        <end position="26"/>
    </location>
</feature>
<reference evidence="2 3" key="1">
    <citation type="submission" date="2019-06" db="EMBL/GenBank/DDBJ databases">
        <title>Whole genome shotgun sequence of Flavobacterium flevense NBRC 14960.</title>
        <authorList>
            <person name="Hosoyama A."/>
            <person name="Uohara A."/>
            <person name="Ohji S."/>
            <person name="Ichikawa N."/>
        </authorList>
    </citation>
    <scope>NUCLEOTIDE SEQUENCE [LARGE SCALE GENOMIC DNA]</scope>
    <source>
        <strain evidence="2 3">NBRC 14960</strain>
    </source>
</reference>
<keyword evidence="1" id="KW-1133">Transmembrane helix</keyword>
<keyword evidence="3" id="KW-1185">Reference proteome</keyword>
<comment type="caution">
    <text evidence="2">The sequence shown here is derived from an EMBL/GenBank/DDBJ whole genome shotgun (WGS) entry which is preliminary data.</text>
</comment>
<dbReference type="Proteomes" id="UP000316775">
    <property type="component" value="Unassembled WGS sequence"/>
</dbReference>